<dbReference type="AlphaFoldDB" id="A0A8C9TY00"/>
<dbReference type="OrthoDB" id="8667946at2759"/>
<dbReference type="GO" id="GO:0016020">
    <property type="term" value="C:membrane"/>
    <property type="evidence" value="ECO:0007669"/>
    <property type="project" value="UniProtKB-SubCell"/>
</dbReference>
<dbReference type="GO" id="GO:0005615">
    <property type="term" value="C:extracellular space"/>
    <property type="evidence" value="ECO:0007669"/>
    <property type="project" value="UniProtKB-KW"/>
</dbReference>
<feature type="region of interest" description="Disordered" evidence="5">
    <location>
        <begin position="1"/>
        <end position="46"/>
    </location>
</feature>
<evidence type="ECO:0000256" key="2">
    <source>
        <dbReference type="ARBA" id="ARBA00008670"/>
    </source>
</evidence>
<dbReference type="InterPro" id="IPR008983">
    <property type="entry name" value="Tumour_necrosis_fac-like_dom"/>
</dbReference>
<evidence type="ECO:0000313" key="8">
    <source>
        <dbReference type="Ensembl" id="ENSSFOP00015058467.1"/>
    </source>
</evidence>
<dbReference type="PANTHER" id="PTHR11471">
    <property type="entry name" value="TUMOR NECROSIS FACTOR FAMILY MEMBER"/>
    <property type="match status" value="1"/>
</dbReference>
<evidence type="ECO:0000259" key="7">
    <source>
        <dbReference type="PROSITE" id="PS50049"/>
    </source>
</evidence>
<comment type="subcellular location">
    <subcellularLocation>
        <location evidence="1">Membrane</location>
    </subcellularLocation>
</comment>
<dbReference type="Ensembl" id="ENSSFOT00015074662.1">
    <property type="protein sequence ID" value="ENSSFOP00015058467.1"/>
    <property type="gene ID" value="ENSSFOG00015027884.1"/>
</dbReference>
<evidence type="ECO:0000313" key="9">
    <source>
        <dbReference type="Proteomes" id="UP000694397"/>
    </source>
</evidence>
<dbReference type="GO" id="GO:0005125">
    <property type="term" value="F:cytokine activity"/>
    <property type="evidence" value="ECO:0007669"/>
    <property type="project" value="UniProtKB-KW"/>
</dbReference>
<evidence type="ECO:0000256" key="5">
    <source>
        <dbReference type="SAM" id="MobiDB-lite"/>
    </source>
</evidence>
<sequence length="286" mass="31785">MINTYNNNLPAPPVPPRARAPGSVPGLELGPPPVIAPAPAPAPEPQRNKSHIRFLAVVFVLHAVVTTVMFVYLFSMNFRTRDSEDQVSDHYDEVLRRLHKCNEDTTNDKSLLECLNKSEKLSRVMAKDFQTGGKEAHSEASLYDGWGAVAHMKVDEASSKSPNTLRWKGDHSILRNVNHLPTGMLQVRQPGYYYIYSQVTFSKAVPKIPLTQTITRWSVSPDKPKADLLLKAFCNWTNEGVCTSFQGGVFKLEKGQKLAVQVADTSLVSFDDTATTFGLFLLQQTP</sequence>
<reference evidence="8 9" key="1">
    <citation type="submission" date="2019-04" db="EMBL/GenBank/DDBJ databases">
        <authorList>
            <consortium name="Wellcome Sanger Institute Data Sharing"/>
        </authorList>
    </citation>
    <scope>NUCLEOTIDE SEQUENCE [LARGE SCALE GENOMIC DNA]</scope>
</reference>
<dbReference type="SUPFAM" id="SSF49842">
    <property type="entry name" value="TNF-like"/>
    <property type="match status" value="1"/>
</dbReference>
<dbReference type="Proteomes" id="UP000694397">
    <property type="component" value="Chromosome 14"/>
</dbReference>
<evidence type="ECO:0000256" key="4">
    <source>
        <dbReference type="ARBA" id="ARBA00023136"/>
    </source>
</evidence>
<organism evidence="8 9">
    <name type="scientific">Scleropages formosus</name>
    <name type="common">Asian bonytongue</name>
    <name type="synonym">Osteoglossum formosum</name>
    <dbReference type="NCBI Taxonomy" id="113540"/>
    <lineage>
        <taxon>Eukaryota</taxon>
        <taxon>Metazoa</taxon>
        <taxon>Chordata</taxon>
        <taxon>Craniata</taxon>
        <taxon>Vertebrata</taxon>
        <taxon>Euteleostomi</taxon>
        <taxon>Actinopterygii</taxon>
        <taxon>Neopterygii</taxon>
        <taxon>Teleostei</taxon>
        <taxon>Osteoglossocephala</taxon>
        <taxon>Osteoglossomorpha</taxon>
        <taxon>Osteoglossiformes</taxon>
        <taxon>Osteoglossidae</taxon>
        <taxon>Scleropages</taxon>
    </lineage>
</organism>
<comment type="similarity">
    <text evidence="2">Belongs to the tumor necrosis factor family.</text>
</comment>
<keyword evidence="4 6" id="KW-0472">Membrane</keyword>
<gene>
    <name evidence="8" type="primary">cd40lg</name>
</gene>
<keyword evidence="3" id="KW-0202">Cytokine</keyword>
<reference evidence="8" key="3">
    <citation type="submission" date="2025-09" db="UniProtKB">
        <authorList>
            <consortium name="Ensembl"/>
        </authorList>
    </citation>
    <scope>IDENTIFICATION</scope>
</reference>
<keyword evidence="6" id="KW-0812">Transmembrane</keyword>
<evidence type="ECO:0000256" key="1">
    <source>
        <dbReference type="ARBA" id="ARBA00004370"/>
    </source>
</evidence>
<evidence type="ECO:0000256" key="6">
    <source>
        <dbReference type="SAM" id="Phobius"/>
    </source>
</evidence>
<name>A0A8C9TY00_SCLFO</name>
<dbReference type="KEGG" id="sfm:108928895"/>
<dbReference type="Gene3D" id="2.60.120.40">
    <property type="match status" value="1"/>
</dbReference>
<dbReference type="SMART" id="SM00207">
    <property type="entry name" value="TNF"/>
    <property type="match status" value="1"/>
</dbReference>
<feature type="transmembrane region" description="Helical" evidence="6">
    <location>
        <begin position="54"/>
        <end position="74"/>
    </location>
</feature>
<evidence type="ECO:0000256" key="3">
    <source>
        <dbReference type="ARBA" id="ARBA00022514"/>
    </source>
</evidence>
<dbReference type="Pfam" id="PF00229">
    <property type="entry name" value="TNF"/>
    <property type="match status" value="1"/>
</dbReference>
<keyword evidence="9" id="KW-1185">Reference proteome</keyword>
<accession>A0A8C9TY00</accession>
<dbReference type="InterPro" id="IPR006052">
    <property type="entry name" value="TNF_dom"/>
</dbReference>
<keyword evidence="6" id="KW-1133">Transmembrane helix</keyword>
<dbReference type="GO" id="GO:0005164">
    <property type="term" value="F:tumor necrosis factor receptor binding"/>
    <property type="evidence" value="ECO:0007669"/>
    <property type="project" value="InterPro"/>
</dbReference>
<feature type="compositionally biased region" description="Pro residues" evidence="5">
    <location>
        <begin position="30"/>
        <end position="44"/>
    </location>
</feature>
<dbReference type="GeneTree" id="ENSGT00510000051633"/>
<dbReference type="PROSITE" id="PS50049">
    <property type="entry name" value="THD_2"/>
    <property type="match status" value="1"/>
</dbReference>
<proteinExistence type="inferred from homology"/>
<dbReference type="PANTHER" id="PTHR11471:SF57">
    <property type="entry name" value="CD154"/>
    <property type="match status" value="1"/>
</dbReference>
<dbReference type="GO" id="GO:0006955">
    <property type="term" value="P:immune response"/>
    <property type="evidence" value="ECO:0007669"/>
    <property type="project" value="InterPro"/>
</dbReference>
<protein>
    <submittedName>
        <fullName evidence="8">CD40 ligand</fullName>
    </submittedName>
</protein>
<reference evidence="8" key="2">
    <citation type="submission" date="2025-08" db="UniProtKB">
        <authorList>
            <consortium name="Ensembl"/>
        </authorList>
    </citation>
    <scope>IDENTIFICATION</scope>
</reference>
<feature type="domain" description="THD" evidence="7">
    <location>
        <begin position="148"/>
        <end position="282"/>
    </location>
</feature>